<evidence type="ECO:0000313" key="7">
    <source>
        <dbReference type="EMBL" id="OXT06717.1"/>
    </source>
</evidence>
<proteinExistence type="predicted"/>
<name>A0A231VEY0_THETR</name>
<dbReference type="InterPro" id="IPR050555">
    <property type="entry name" value="Bact_Solute-Bind_Prot2"/>
</dbReference>
<dbReference type="GO" id="GO:0030246">
    <property type="term" value="F:carbohydrate binding"/>
    <property type="evidence" value="ECO:0007669"/>
    <property type="project" value="TreeGrafter"/>
</dbReference>
<feature type="signal peptide" evidence="4">
    <location>
        <begin position="1"/>
        <end position="23"/>
    </location>
</feature>
<reference evidence="6 8" key="1">
    <citation type="submission" date="2016-08" db="EMBL/GenBank/DDBJ databases">
        <title>A novel genetic cassette of butanologenic Thermoanaerobacterium thermosaccharolyticum that directly convert cellulose to butanol.</title>
        <authorList>
            <person name="Li T."/>
            <person name="He J."/>
        </authorList>
    </citation>
    <scope>NUCLEOTIDE SEQUENCE [LARGE SCALE GENOMIC DNA]</scope>
    <source>
        <strain evidence="6 8">TG57</strain>
    </source>
</reference>
<accession>A0A231VEY0</accession>
<dbReference type="Proteomes" id="UP000214975">
    <property type="component" value="Chromosome"/>
</dbReference>
<dbReference type="GO" id="GO:0030288">
    <property type="term" value="C:outer membrane-bounded periplasmic space"/>
    <property type="evidence" value="ECO:0007669"/>
    <property type="project" value="TreeGrafter"/>
</dbReference>
<dbReference type="AlphaFoldDB" id="A0A231VEY0"/>
<protein>
    <submittedName>
        <fullName evidence="7">ATPase</fullName>
    </submittedName>
    <submittedName>
        <fullName evidence="6">Xylose ABC transporter substrate-binding protein</fullName>
    </submittedName>
</protein>
<reference evidence="7 9" key="2">
    <citation type="submission" date="2017-06" db="EMBL/GenBank/DDBJ databases">
        <title>Isolation and characterization of a thermophilic and butanogenic Thermoanaerobacterium thermosaccharolyticum M5 capable of efficient degradation of hemicellulose.</title>
        <authorList>
            <person name="Xin F."/>
            <person name="Jiang Y."/>
        </authorList>
    </citation>
    <scope>NUCLEOTIDE SEQUENCE [LARGE SCALE GENOMIC DNA]</scope>
    <source>
        <strain evidence="7 9">M5</strain>
    </source>
</reference>
<evidence type="ECO:0000313" key="8">
    <source>
        <dbReference type="Proteomes" id="UP000214975"/>
    </source>
</evidence>
<dbReference type="CDD" id="cd19992">
    <property type="entry name" value="PBP1_ABC_xylose_binding-like"/>
    <property type="match status" value="1"/>
</dbReference>
<organism evidence="7 9">
    <name type="scientific">Thermoanaerobacterium thermosaccharolyticum</name>
    <name type="common">Clostridium thermosaccharolyticum</name>
    <dbReference type="NCBI Taxonomy" id="1517"/>
    <lineage>
        <taxon>Bacteria</taxon>
        <taxon>Bacillati</taxon>
        <taxon>Bacillota</taxon>
        <taxon>Clostridia</taxon>
        <taxon>Thermoanaerobacterales</taxon>
        <taxon>Thermoanaerobacteraceae</taxon>
        <taxon>Thermoanaerobacterium</taxon>
    </lineage>
</organism>
<feature type="domain" description="Periplasmic binding protein" evidence="5">
    <location>
        <begin position="59"/>
        <end position="317"/>
    </location>
</feature>
<sequence length="368" mass="39726">MLKSKKLLAFLLVFVLAASIVFAGCQSTKDNGSSTTTSSNSSNSSSSNKSTDTTKKVKIGFSLPTMREERYQKDKAAFEEEAKKLGAEVLTQGANNDENLQNSQVENLITQGIDVLVLDPQNAESAATLVDKAHQAGIKVISYDRLILNSDPDVYISFDNEKVGELQGEYLTKLVPKGNYFVFAGAPTDNNATLFKQGAMKYIQPLADKGDIKIVFDQAIKDWDPNEALKLAENALTANKNKVDAILAPNDGTAGGIIQALAEQKLDGKVPVTGQDAELAAAKRIIAGTQSMTIFKDVRVLAKNAADIAVQLAQGKEVKDLAQVNKTVNNKKIDVPSLLLTPVVITKDNIDKELVDSGWFKKSDLYGN</sequence>
<dbReference type="EMBL" id="NKHD01000028">
    <property type="protein sequence ID" value="OXT06717.1"/>
    <property type="molecule type" value="Genomic_DNA"/>
</dbReference>
<dbReference type="RefSeq" id="WP_013298794.1">
    <property type="nucleotide sequence ID" value="NZ_CP016893.1"/>
</dbReference>
<feature type="chain" id="PRO_5011192069" evidence="4">
    <location>
        <begin position="24"/>
        <end position="368"/>
    </location>
</feature>
<dbReference type="Gene3D" id="3.40.50.2300">
    <property type="match status" value="2"/>
</dbReference>
<evidence type="ECO:0000256" key="2">
    <source>
        <dbReference type="ARBA" id="ARBA00022729"/>
    </source>
</evidence>
<evidence type="ECO:0000256" key="4">
    <source>
        <dbReference type="SAM" id="SignalP"/>
    </source>
</evidence>
<feature type="region of interest" description="Disordered" evidence="3">
    <location>
        <begin position="29"/>
        <end position="52"/>
    </location>
</feature>
<dbReference type="PROSITE" id="PS51257">
    <property type="entry name" value="PROKAR_LIPOPROTEIN"/>
    <property type="match status" value="1"/>
</dbReference>
<evidence type="ECO:0000313" key="9">
    <source>
        <dbReference type="Proteomes" id="UP000215301"/>
    </source>
</evidence>
<evidence type="ECO:0000313" key="6">
    <source>
        <dbReference type="EMBL" id="AST57031.1"/>
    </source>
</evidence>
<comment type="subcellular location">
    <subcellularLocation>
        <location evidence="1">Cell envelope</location>
    </subcellularLocation>
</comment>
<dbReference type="Proteomes" id="UP000215301">
    <property type="component" value="Unassembled WGS sequence"/>
</dbReference>
<dbReference type="SUPFAM" id="SSF53822">
    <property type="entry name" value="Periplasmic binding protein-like I"/>
    <property type="match status" value="1"/>
</dbReference>
<evidence type="ECO:0000259" key="5">
    <source>
        <dbReference type="Pfam" id="PF13407"/>
    </source>
</evidence>
<feature type="compositionally biased region" description="Low complexity" evidence="3">
    <location>
        <begin position="29"/>
        <end position="51"/>
    </location>
</feature>
<dbReference type="EMBL" id="CP016893">
    <property type="protein sequence ID" value="AST57031.1"/>
    <property type="molecule type" value="Genomic_DNA"/>
</dbReference>
<dbReference type="GeneID" id="93865183"/>
<dbReference type="OMA" id="QQWVPEW"/>
<dbReference type="Pfam" id="PF13407">
    <property type="entry name" value="Peripla_BP_4"/>
    <property type="match status" value="1"/>
</dbReference>
<dbReference type="PANTHER" id="PTHR30036">
    <property type="entry name" value="D-XYLOSE-BINDING PERIPLASMIC PROTEIN"/>
    <property type="match status" value="1"/>
</dbReference>
<dbReference type="InterPro" id="IPR025997">
    <property type="entry name" value="SBP_2_dom"/>
</dbReference>
<dbReference type="PANTHER" id="PTHR30036:SF1">
    <property type="entry name" value="D-XYLOSE-BINDING PERIPLASMIC PROTEIN"/>
    <property type="match status" value="1"/>
</dbReference>
<evidence type="ECO:0000256" key="3">
    <source>
        <dbReference type="SAM" id="MobiDB-lite"/>
    </source>
</evidence>
<keyword evidence="2 4" id="KW-0732">Signal</keyword>
<gene>
    <name evidence="6" type="primary">xylT3</name>
    <name evidence="7" type="ORF">CE561_09840</name>
    <name evidence="6" type="ORF">Thert_00900</name>
</gene>
<evidence type="ECO:0000256" key="1">
    <source>
        <dbReference type="ARBA" id="ARBA00004196"/>
    </source>
</evidence>
<dbReference type="InterPro" id="IPR028082">
    <property type="entry name" value="Peripla_BP_I"/>
</dbReference>